<name>A0A8S5SWW3_9CAUD</name>
<sequence>MIHKGFFFYSKKRVELKTRVQLLVVSYFCFPVKRH</sequence>
<protein>
    <submittedName>
        <fullName evidence="1">Uncharacterized protein</fullName>
    </submittedName>
</protein>
<dbReference type="EMBL" id="BK032694">
    <property type="protein sequence ID" value="DAF55580.1"/>
    <property type="molecule type" value="Genomic_DNA"/>
</dbReference>
<organism evidence="1">
    <name type="scientific">Siphoviridae sp. ctBtT10</name>
    <dbReference type="NCBI Taxonomy" id="2827805"/>
    <lineage>
        <taxon>Viruses</taxon>
        <taxon>Duplodnaviria</taxon>
        <taxon>Heunggongvirae</taxon>
        <taxon>Uroviricota</taxon>
        <taxon>Caudoviricetes</taxon>
    </lineage>
</organism>
<proteinExistence type="predicted"/>
<evidence type="ECO:0000313" key="1">
    <source>
        <dbReference type="EMBL" id="DAF55580.1"/>
    </source>
</evidence>
<reference evidence="1" key="1">
    <citation type="journal article" date="2021" name="Proc. Natl. Acad. Sci. U.S.A.">
        <title>A Catalog of Tens of Thousands of Viruses from Human Metagenomes Reveals Hidden Associations with Chronic Diseases.</title>
        <authorList>
            <person name="Tisza M.J."/>
            <person name="Buck C.B."/>
        </authorList>
    </citation>
    <scope>NUCLEOTIDE SEQUENCE</scope>
    <source>
        <strain evidence="1">CtBtT10</strain>
    </source>
</reference>
<accession>A0A8S5SWW3</accession>